<feature type="region of interest" description="Disordered" evidence="6">
    <location>
        <begin position="227"/>
        <end position="274"/>
    </location>
</feature>
<dbReference type="AlphaFoldDB" id="A0AAI9TSN2"/>
<accession>A0AAI9TSN2</accession>
<evidence type="ECO:0000256" key="2">
    <source>
        <dbReference type="ARBA" id="ARBA00010077"/>
    </source>
</evidence>
<organism evidence="7 8">
    <name type="scientific">Penicillium thymicola</name>
    <dbReference type="NCBI Taxonomy" id="293382"/>
    <lineage>
        <taxon>Eukaryota</taxon>
        <taxon>Fungi</taxon>
        <taxon>Dikarya</taxon>
        <taxon>Ascomycota</taxon>
        <taxon>Pezizomycotina</taxon>
        <taxon>Eurotiomycetes</taxon>
        <taxon>Eurotiomycetidae</taxon>
        <taxon>Eurotiales</taxon>
        <taxon>Aspergillaceae</taxon>
        <taxon>Penicillium</taxon>
    </lineage>
</organism>
<comment type="function">
    <text evidence="5">Involved in ribosomal large subunit assembly.</text>
</comment>
<comment type="caution">
    <text evidence="7">The sequence shown here is derived from an EMBL/GenBank/DDBJ whole genome shotgun (WGS) entry which is preliminary data.</text>
</comment>
<dbReference type="InterPro" id="IPR007023">
    <property type="entry name" value="Ribosom_reg"/>
</dbReference>
<evidence type="ECO:0000313" key="8">
    <source>
        <dbReference type="Proteomes" id="UP001227192"/>
    </source>
</evidence>
<keyword evidence="8" id="KW-1185">Reference proteome</keyword>
<protein>
    <recommendedName>
        <fullName evidence="5">Ribosome biogenesis regulatory protein</fullName>
    </recommendedName>
</protein>
<keyword evidence="4 5" id="KW-0539">Nucleus</keyword>
<gene>
    <name evidence="7" type="ORF">VN97_g1247</name>
</gene>
<keyword evidence="3 5" id="KW-0690">Ribosome biogenesis</keyword>
<sequence>MRNPPALRKERRSECLSHGRKVQAAVSDNQLFFFFGLIPTFEHQQSTNTTSIAMSDTEMANSAPAAGSKTERLPITVSKPTPYTFDLGHLLVNDPNPLELPADQKLNDSLKATARDGVQVLLNQLLTTCEIKTSVSDGVLLTLPAPNIHLPRHKPLPIPKAPTKWELFARKKGIGKFSQKPGAAGQDKERRKKLTYDEASGEWVPRWGYKGKNKDDENQWLVEVDEKKWKKEAEANAEGGNIRGVSRTERKERIKRNERKQRSNEKRSNPARAK</sequence>
<dbReference type="GO" id="GO:0005634">
    <property type="term" value="C:nucleus"/>
    <property type="evidence" value="ECO:0007669"/>
    <property type="project" value="UniProtKB-SubCell"/>
</dbReference>
<dbReference type="Proteomes" id="UP001227192">
    <property type="component" value="Unassembled WGS sequence"/>
</dbReference>
<reference evidence="7" key="2">
    <citation type="journal article" date="2016" name="Fungal Biol.">
        <title>Ochratoxin A production by Penicillium thymicola.</title>
        <authorList>
            <person name="Nguyen H.D.T."/>
            <person name="McMullin D.R."/>
            <person name="Ponomareva E."/>
            <person name="Riley R."/>
            <person name="Pomraning K.R."/>
            <person name="Baker S.E."/>
            <person name="Seifert K.A."/>
        </authorList>
    </citation>
    <scope>NUCLEOTIDE SEQUENCE</scope>
    <source>
        <strain evidence="7">DAOM 180753</strain>
    </source>
</reference>
<proteinExistence type="inferred from homology"/>
<evidence type="ECO:0000256" key="6">
    <source>
        <dbReference type="SAM" id="MobiDB-lite"/>
    </source>
</evidence>
<feature type="region of interest" description="Disordered" evidence="6">
    <location>
        <begin position="176"/>
        <end position="197"/>
    </location>
</feature>
<reference evidence="7" key="1">
    <citation type="submission" date="2015-06" db="EMBL/GenBank/DDBJ databases">
        <authorList>
            <person name="Nguyen H."/>
        </authorList>
    </citation>
    <scope>NUCLEOTIDE SEQUENCE</scope>
    <source>
        <strain evidence="7">DAOM 180753</strain>
    </source>
</reference>
<comment type="subcellular location">
    <subcellularLocation>
        <location evidence="1 5">Nucleus</location>
    </subcellularLocation>
</comment>
<evidence type="ECO:0000256" key="5">
    <source>
        <dbReference type="RuleBase" id="RU364132"/>
    </source>
</evidence>
<evidence type="ECO:0000256" key="4">
    <source>
        <dbReference type="ARBA" id="ARBA00023242"/>
    </source>
</evidence>
<evidence type="ECO:0000256" key="1">
    <source>
        <dbReference type="ARBA" id="ARBA00004123"/>
    </source>
</evidence>
<dbReference type="GO" id="GO:0042254">
    <property type="term" value="P:ribosome biogenesis"/>
    <property type="evidence" value="ECO:0007669"/>
    <property type="project" value="UniProtKB-KW"/>
</dbReference>
<dbReference type="Pfam" id="PF04939">
    <property type="entry name" value="RRS1"/>
    <property type="match status" value="1"/>
</dbReference>
<evidence type="ECO:0000313" key="7">
    <source>
        <dbReference type="EMBL" id="KAJ9491989.1"/>
    </source>
</evidence>
<evidence type="ECO:0000256" key="3">
    <source>
        <dbReference type="ARBA" id="ARBA00022517"/>
    </source>
</evidence>
<name>A0AAI9TSN2_PENTH</name>
<dbReference type="EMBL" id="LACB01000020">
    <property type="protein sequence ID" value="KAJ9491989.1"/>
    <property type="molecule type" value="Genomic_DNA"/>
</dbReference>
<comment type="similarity">
    <text evidence="2 5">Belongs to the RRS1 family.</text>
</comment>